<dbReference type="AlphaFoldDB" id="A0A8H5B4Y9"/>
<keyword evidence="2" id="KW-1185">Reference proteome</keyword>
<protein>
    <submittedName>
        <fullName evidence="1">Uncharacterized protein</fullName>
    </submittedName>
</protein>
<dbReference type="Proteomes" id="UP000567179">
    <property type="component" value="Unassembled WGS sequence"/>
</dbReference>
<dbReference type="EMBL" id="JAACJJ010000042">
    <property type="protein sequence ID" value="KAF5316592.1"/>
    <property type="molecule type" value="Genomic_DNA"/>
</dbReference>
<proteinExistence type="predicted"/>
<sequence length="61" mass="7119">MSSHICFFLVSPLCKDMSHRIQVLRAVRRKWSRELRSIYRQNWGLSPLVYLPAGTDVPSES</sequence>
<reference evidence="1 2" key="1">
    <citation type="journal article" date="2020" name="ISME J.">
        <title>Uncovering the hidden diversity of litter-decomposition mechanisms in mushroom-forming fungi.</title>
        <authorList>
            <person name="Floudas D."/>
            <person name="Bentzer J."/>
            <person name="Ahren D."/>
            <person name="Johansson T."/>
            <person name="Persson P."/>
            <person name="Tunlid A."/>
        </authorList>
    </citation>
    <scope>NUCLEOTIDE SEQUENCE [LARGE SCALE GENOMIC DNA]</scope>
    <source>
        <strain evidence="1 2">CBS 101986</strain>
    </source>
</reference>
<organism evidence="1 2">
    <name type="scientific">Psilocybe cf. subviscida</name>
    <dbReference type="NCBI Taxonomy" id="2480587"/>
    <lineage>
        <taxon>Eukaryota</taxon>
        <taxon>Fungi</taxon>
        <taxon>Dikarya</taxon>
        <taxon>Basidiomycota</taxon>
        <taxon>Agaricomycotina</taxon>
        <taxon>Agaricomycetes</taxon>
        <taxon>Agaricomycetidae</taxon>
        <taxon>Agaricales</taxon>
        <taxon>Agaricineae</taxon>
        <taxon>Strophariaceae</taxon>
        <taxon>Psilocybe</taxon>
    </lineage>
</organism>
<gene>
    <name evidence="1" type="ORF">D9619_006617</name>
</gene>
<accession>A0A8H5B4Y9</accession>
<name>A0A8H5B4Y9_9AGAR</name>
<evidence type="ECO:0000313" key="1">
    <source>
        <dbReference type="EMBL" id="KAF5316592.1"/>
    </source>
</evidence>
<evidence type="ECO:0000313" key="2">
    <source>
        <dbReference type="Proteomes" id="UP000567179"/>
    </source>
</evidence>
<comment type="caution">
    <text evidence="1">The sequence shown here is derived from an EMBL/GenBank/DDBJ whole genome shotgun (WGS) entry which is preliminary data.</text>
</comment>